<dbReference type="RefSeq" id="WP_145080463.1">
    <property type="nucleotide sequence ID" value="NZ_CP036298.1"/>
</dbReference>
<name>A0A518G9Z6_9BACT</name>
<accession>A0A518G9Z6</accession>
<gene>
    <name evidence="2" type="ORF">Q31a_37440</name>
</gene>
<keyword evidence="3" id="KW-1185">Reference proteome</keyword>
<dbReference type="KEGG" id="ahel:Q31a_37440"/>
<sequence length="763" mass="84101">MAKAPSVWGIEIGQSALKALRCTLDGNQVVAEAFDYIEYPKILSQPEADPETLIHEALETFVKRNDLKKTSVALSVPGQSGLAKFFKPPPVELKKVRDIVKYEAKQQIPFDLNDVVWDYQLMAGSDISEGFALESEVGLFAMKRDAVYRALKPLQAANVEIDLLQLAPLSIYNMVTYDLSLSEDPEFKYDPEHPPKSTVVLAMGTDATDLIVTNGYRVWQRSMPLGGNHFTRQLTKDLKLTYAKAEHLKRHAMEADDPKLIFQAMRPIFNDLVTEIQRSLGFFRSLNKKAEIDSLLMLGNSVKLPGLTQYLNKNLAIDINTVDSFARLTGSEVTNAPAFQDHIAAFAPVYGLCLQGLKKGPIATNLIPQEVLKERLIRSKKPWAVAAAAVLMLGFASNLLPAGSRWADVHPTRWDPAMTAAASTAETSKLQVSEDEKQANEIKLLQDIGDEVSGSNDRRILWMELLSALFKSLERPEDFDLKNLPSPMEVPYIERKVIHVEKVDCKYYPDLSTYLTERVLAAYEQDKKTRLDRLGLLKIPAAGEEGAEEETEAVEDLAAAEGEDGELGNAGWVIQIDAYHFHNSPDYAPTGDELEEFVLKYWITRLEDGSVELPSGPNGEMVEFTFKELGISYPFVIPGTLQEKHTIPNPEYIKKYGKSGAGGMMGGEGMMGGGYPGGMGSGGSGVSGGRGMPLEDEETPREFAAPKFPFKVQMVWRERPLSARLEAKRLAEEAAAEAAAAEAEAGTDDENLASDLNSDSSTL</sequence>
<dbReference type="Proteomes" id="UP000318017">
    <property type="component" value="Chromosome"/>
</dbReference>
<dbReference type="CDD" id="cd24049">
    <property type="entry name" value="ASKHA_NBD_PilM"/>
    <property type="match status" value="1"/>
</dbReference>
<dbReference type="OrthoDB" id="9768127at2"/>
<feature type="region of interest" description="Disordered" evidence="1">
    <location>
        <begin position="738"/>
        <end position="763"/>
    </location>
</feature>
<dbReference type="InterPro" id="IPR043129">
    <property type="entry name" value="ATPase_NBD"/>
</dbReference>
<dbReference type="Gene3D" id="3.30.420.40">
    <property type="match status" value="2"/>
</dbReference>
<feature type="compositionally biased region" description="Polar residues" evidence="1">
    <location>
        <begin position="754"/>
        <end position="763"/>
    </location>
</feature>
<dbReference type="PANTHER" id="PTHR32432:SF3">
    <property type="entry name" value="ETHANOLAMINE UTILIZATION PROTEIN EUTJ"/>
    <property type="match status" value="1"/>
</dbReference>
<dbReference type="Gene3D" id="3.30.1490.300">
    <property type="match status" value="1"/>
</dbReference>
<dbReference type="EMBL" id="CP036298">
    <property type="protein sequence ID" value="QDV25418.1"/>
    <property type="molecule type" value="Genomic_DNA"/>
</dbReference>
<reference evidence="2 3" key="1">
    <citation type="submission" date="2019-02" db="EMBL/GenBank/DDBJ databases">
        <title>Deep-cultivation of Planctomycetes and their phenomic and genomic characterization uncovers novel biology.</title>
        <authorList>
            <person name="Wiegand S."/>
            <person name="Jogler M."/>
            <person name="Boedeker C."/>
            <person name="Pinto D."/>
            <person name="Vollmers J."/>
            <person name="Rivas-Marin E."/>
            <person name="Kohn T."/>
            <person name="Peeters S.H."/>
            <person name="Heuer A."/>
            <person name="Rast P."/>
            <person name="Oberbeckmann S."/>
            <person name="Bunk B."/>
            <person name="Jeske O."/>
            <person name="Meyerdierks A."/>
            <person name="Storesund J.E."/>
            <person name="Kallscheuer N."/>
            <person name="Luecker S."/>
            <person name="Lage O.M."/>
            <person name="Pohl T."/>
            <person name="Merkel B.J."/>
            <person name="Hornburger P."/>
            <person name="Mueller R.-W."/>
            <person name="Bruemmer F."/>
            <person name="Labrenz M."/>
            <person name="Spormann A.M."/>
            <person name="Op den Camp H."/>
            <person name="Overmann J."/>
            <person name="Amann R."/>
            <person name="Jetten M.S.M."/>
            <person name="Mascher T."/>
            <person name="Medema M.H."/>
            <person name="Devos D.P."/>
            <person name="Kaster A.-K."/>
            <person name="Ovreas L."/>
            <person name="Rohde M."/>
            <person name="Galperin M.Y."/>
            <person name="Jogler C."/>
        </authorList>
    </citation>
    <scope>NUCLEOTIDE SEQUENCE [LARGE SCALE GENOMIC DNA]</scope>
    <source>
        <strain evidence="2 3">Q31a</strain>
    </source>
</reference>
<dbReference type="SUPFAM" id="SSF53067">
    <property type="entry name" value="Actin-like ATPase domain"/>
    <property type="match status" value="2"/>
</dbReference>
<proteinExistence type="predicted"/>
<dbReference type="InterPro" id="IPR005883">
    <property type="entry name" value="PilM"/>
</dbReference>
<dbReference type="PANTHER" id="PTHR32432">
    <property type="entry name" value="CELL DIVISION PROTEIN FTSA-RELATED"/>
    <property type="match status" value="1"/>
</dbReference>
<dbReference type="InterPro" id="IPR050696">
    <property type="entry name" value="FtsA/MreB"/>
</dbReference>
<evidence type="ECO:0000313" key="2">
    <source>
        <dbReference type="EMBL" id="QDV25418.1"/>
    </source>
</evidence>
<dbReference type="AlphaFoldDB" id="A0A518G9Z6"/>
<dbReference type="Pfam" id="PF11104">
    <property type="entry name" value="PilM_2"/>
    <property type="match status" value="1"/>
</dbReference>
<evidence type="ECO:0000313" key="3">
    <source>
        <dbReference type="Proteomes" id="UP000318017"/>
    </source>
</evidence>
<protein>
    <submittedName>
        <fullName evidence="2">Competence protein A</fullName>
    </submittedName>
</protein>
<organism evidence="2 3">
    <name type="scientific">Aureliella helgolandensis</name>
    <dbReference type="NCBI Taxonomy" id="2527968"/>
    <lineage>
        <taxon>Bacteria</taxon>
        <taxon>Pseudomonadati</taxon>
        <taxon>Planctomycetota</taxon>
        <taxon>Planctomycetia</taxon>
        <taxon>Pirellulales</taxon>
        <taxon>Pirellulaceae</taxon>
        <taxon>Aureliella</taxon>
    </lineage>
</organism>
<evidence type="ECO:0000256" key="1">
    <source>
        <dbReference type="SAM" id="MobiDB-lite"/>
    </source>
</evidence>